<evidence type="ECO:0000313" key="2">
    <source>
        <dbReference type="EMBL" id="KAL0573157.1"/>
    </source>
</evidence>
<protein>
    <submittedName>
        <fullName evidence="2">Uncharacterized protein</fullName>
    </submittedName>
</protein>
<keyword evidence="1" id="KW-1133">Transmembrane helix</keyword>
<feature type="transmembrane region" description="Helical" evidence="1">
    <location>
        <begin position="50"/>
        <end position="71"/>
    </location>
</feature>
<feature type="transmembrane region" description="Helical" evidence="1">
    <location>
        <begin position="24"/>
        <end position="43"/>
    </location>
</feature>
<evidence type="ECO:0000256" key="1">
    <source>
        <dbReference type="SAM" id="Phobius"/>
    </source>
</evidence>
<dbReference type="Proteomes" id="UP001465976">
    <property type="component" value="Unassembled WGS sequence"/>
</dbReference>
<keyword evidence="3" id="KW-1185">Reference proteome</keyword>
<name>A0ABR3FDE1_9AGAR</name>
<sequence>MFFWPLYRAKLRTPALKTAAKKTLVGAVSGMFTLTTNMLVFVIEGRRELAGVYIIVSVLQVTIDALILYWVSSGAPSDSVYHFALPAMPLPRSSQSMTSANFERSVKHAATANETTLASTTIQTLHNQDHFNDPERQVITQDAARCSVLPVTWKDV</sequence>
<evidence type="ECO:0000313" key="3">
    <source>
        <dbReference type="Proteomes" id="UP001465976"/>
    </source>
</evidence>
<organism evidence="2 3">
    <name type="scientific">Marasmius crinis-equi</name>
    <dbReference type="NCBI Taxonomy" id="585013"/>
    <lineage>
        <taxon>Eukaryota</taxon>
        <taxon>Fungi</taxon>
        <taxon>Dikarya</taxon>
        <taxon>Basidiomycota</taxon>
        <taxon>Agaricomycotina</taxon>
        <taxon>Agaricomycetes</taxon>
        <taxon>Agaricomycetidae</taxon>
        <taxon>Agaricales</taxon>
        <taxon>Marasmiineae</taxon>
        <taxon>Marasmiaceae</taxon>
        <taxon>Marasmius</taxon>
    </lineage>
</organism>
<keyword evidence="1" id="KW-0812">Transmembrane</keyword>
<keyword evidence="1" id="KW-0472">Membrane</keyword>
<accession>A0ABR3FDE1</accession>
<reference evidence="2 3" key="1">
    <citation type="submission" date="2024-02" db="EMBL/GenBank/DDBJ databases">
        <title>A draft genome for the cacao thread blight pathogen Marasmius crinis-equi.</title>
        <authorList>
            <person name="Cohen S.P."/>
            <person name="Baruah I.K."/>
            <person name="Amoako-Attah I."/>
            <person name="Bukari Y."/>
            <person name="Meinhardt L.W."/>
            <person name="Bailey B.A."/>
        </authorList>
    </citation>
    <scope>NUCLEOTIDE SEQUENCE [LARGE SCALE GENOMIC DNA]</scope>
    <source>
        <strain evidence="2 3">GH-76</strain>
    </source>
</reference>
<proteinExistence type="predicted"/>
<gene>
    <name evidence="2" type="ORF">V5O48_008809</name>
</gene>
<comment type="caution">
    <text evidence="2">The sequence shown here is derived from an EMBL/GenBank/DDBJ whole genome shotgun (WGS) entry which is preliminary data.</text>
</comment>
<dbReference type="EMBL" id="JBAHYK010000536">
    <property type="protein sequence ID" value="KAL0573157.1"/>
    <property type="molecule type" value="Genomic_DNA"/>
</dbReference>